<dbReference type="EMBL" id="CP003364">
    <property type="protein sequence ID" value="AGA28467.1"/>
    <property type="molecule type" value="Genomic_DNA"/>
</dbReference>
<evidence type="ECO:0000256" key="1">
    <source>
        <dbReference type="SAM" id="Phobius"/>
    </source>
</evidence>
<reference evidence="2 3" key="1">
    <citation type="submission" date="2012-02" db="EMBL/GenBank/DDBJ databases">
        <title>Complete sequence of chromosome of Singulisphaera acidiphila DSM 18658.</title>
        <authorList>
            <consortium name="US DOE Joint Genome Institute (JGI-PGF)"/>
            <person name="Lucas S."/>
            <person name="Copeland A."/>
            <person name="Lapidus A."/>
            <person name="Glavina del Rio T."/>
            <person name="Dalin E."/>
            <person name="Tice H."/>
            <person name="Bruce D."/>
            <person name="Goodwin L."/>
            <person name="Pitluck S."/>
            <person name="Peters L."/>
            <person name="Ovchinnikova G."/>
            <person name="Chertkov O."/>
            <person name="Kyrpides N."/>
            <person name="Mavromatis K."/>
            <person name="Ivanova N."/>
            <person name="Brettin T."/>
            <person name="Detter J.C."/>
            <person name="Han C."/>
            <person name="Larimer F."/>
            <person name="Land M."/>
            <person name="Hauser L."/>
            <person name="Markowitz V."/>
            <person name="Cheng J.-F."/>
            <person name="Hugenholtz P."/>
            <person name="Woyke T."/>
            <person name="Wu D."/>
            <person name="Tindall B."/>
            <person name="Pomrenke H."/>
            <person name="Brambilla E."/>
            <person name="Klenk H.-P."/>
            <person name="Eisen J.A."/>
        </authorList>
    </citation>
    <scope>NUCLEOTIDE SEQUENCE [LARGE SCALE GENOMIC DNA]</scope>
    <source>
        <strain evidence="3">ATCC BAA-1392 / DSM 18658 / VKM B-2454 / MOB10</strain>
    </source>
</reference>
<dbReference type="KEGG" id="saci:Sinac_4268"/>
<proteinExistence type="predicted"/>
<feature type="transmembrane region" description="Helical" evidence="1">
    <location>
        <begin position="41"/>
        <end position="64"/>
    </location>
</feature>
<dbReference type="AlphaFoldDB" id="L0DGS8"/>
<name>L0DGS8_SINAD</name>
<dbReference type="Proteomes" id="UP000010798">
    <property type="component" value="Chromosome"/>
</dbReference>
<keyword evidence="1" id="KW-1133">Transmembrane helix</keyword>
<evidence type="ECO:0000313" key="2">
    <source>
        <dbReference type="EMBL" id="AGA28467.1"/>
    </source>
</evidence>
<dbReference type="RefSeq" id="WP_015247593.1">
    <property type="nucleotide sequence ID" value="NC_019892.1"/>
</dbReference>
<gene>
    <name evidence="2" type="ordered locus">Sinac_4268</name>
</gene>
<protein>
    <submittedName>
        <fullName evidence="2">Uncharacterized protein</fullName>
    </submittedName>
</protein>
<dbReference type="OrthoDB" id="282997at2"/>
<sequence>MEAKEPLPGPGCFQWNRGGWFGGQLGSTVWMLVGGVVLVPYALDVACVWLACFAVANAIGAWLWRGRDRLPPYPALQALLATCGVSSLVALAALHILRPGLRITRPPGIWLADEPQYLPWVLVLFLAVMTSCSLRERSARRQVLRSKGPSTP</sequence>
<keyword evidence="1" id="KW-0472">Membrane</keyword>
<dbReference type="HOGENOM" id="CLU_1721125_0_0_0"/>
<keyword evidence="3" id="KW-1185">Reference proteome</keyword>
<feature type="transmembrane region" description="Helical" evidence="1">
    <location>
        <begin position="76"/>
        <end position="97"/>
    </location>
</feature>
<evidence type="ECO:0000313" key="3">
    <source>
        <dbReference type="Proteomes" id="UP000010798"/>
    </source>
</evidence>
<keyword evidence="1" id="KW-0812">Transmembrane</keyword>
<accession>L0DGS8</accession>
<organism evidence="2 3">
    <name type="scientific">Singulisphaera acidiphila (strain ATCC BAA-1392 / DSM 18658 / VKM B-2454 / MOB10)</name>
    <dbReference type="NCBI Taxonomy" id="886293"/>
    <lineage>
        <taxon>Bacteria</taxon>
        <taxon>Pseudomonadati</taxon>
        <taxon>Planctomycetota</taxon>
        <taxon>Planctomycetia</taxon>
        <taxon>Isosphaerales</taxon>
        <taxon>Isosphaeraceae</taxon>
        <taxon>Singulisphaera</taxon>
    </lineage>
</organism>